<keyword evidence="2" id="KW-0378">Hydrolase</keyword>
<evidence type="ECO:0000256" key="2">
    <source>
        <dbReference type="ARBA" id="ARBA00022801"/>
    </source>
</evidence>
<name>A0A481YT79_9VIRU</name>
<reference evidence="7" key="1">
    <citation type="journal article" date="2019" name="MBio">
        <title>Virus Genomes from Deep Sea Sediments Expand the Ocean Megavirome and Support Independent Origins of Viral Gigantism.</title>
        <authorList>
            <person name="Backstrom D."/>
            <person name="Yutin N."/>
            <person name="Jorgensen S.L."/>
            <person name="Dharamshi J."/>
            <person name="Homa F."/>
            <person name="Zaremba-Niedwiedzka K."/>
            <person name="Spang A."/>
            <person name="Wolf Y.I."/>
            <person name="Koonin E.V."/>
            <person name="Ettema T.J."/>
        </authorList>
    </citation>
    <scope>NUCLEOTIDE SEQUENCE</scope>
</reference>
<dbReference type="Pfam" id="PF03159">
    <property type="entry name" value="XRN_N"/>
    <property type="match status" value="1"/>
</dbReference>
<feature type="domain" description="Xrn1 helical" evidence="6">
    <location>
        <begin position="371"/>
        <end position="558"/>
    </location>
</feature>
<accession>A0A481YT79</accession>
<gene>
    <name evidence="7" type="ORF">LCMAC101_02910</name>
</gene>
<dbReference type="GO" id="GO:0004534">
    <property type="term" value="F:5'-3' RNA exonuclease activity"/>
    <property type="evidence" value="ECO:0007669"/>
    <property type="project" value="TreeGrafter"/>
</dbReference>
<evidence type="ECO:0000259" key="5">
    <source>
        <dbReference type="Pfam" id="PF03159"/>
    </source>
</evidence>
<evidence type="ECO:0000313" key="7">
    <source>
        <dbReference type="EMBL" id="QBK85696.1"/>
    </source>
</evidence>
<dbReference type="InterPro" id="IPR004859">
    <property type="entry name" value="Xrn1_N"/>
</dbReference>
<dbReference type="PANTHER" id="PTHR12341">
    <property type="entry name" value="5'-&gt;3' EXORIBONUCLEASE"/>
    <property type="match status" value="1"/>
</dbReference>
<proteinExistence type="inferred from homology"/>
<dbReference type="InterPro" id="IPR027073">
    <property type="entry name" value="5_3_exoribonuclease"/>
</dbReference>
<dbReference type="PANTHER" id="PTHR12341:SF7">
    <property type="entry name" value="5'-3' EXORIBONUCLEASE 1"/>
    <property type="match status" value="1"/>
</dbReference>
<dbReference type="GO" id="GO:0016075">
    <property type="term" value="P:rRNA catabolic process"/>
    <property type="evidence" value="ECO:0007669"/>
    <property type="project" value="TreeGrafter"/>
</dbReference>
<keyword evidence="3 7" id="KW-0269">Exonuclease</keyword>
<dbReference type="Gene3D" id="1.25.40.1050">
    <property type="match status" value="1"/>
</dbReference>
<dbReference type="GO" id="GO:0003723">
    <property type="term" value="F:RNA binding"/>
    <property type="evidence" value="ECO:0007669"/>
    <property type="project" value="TreeGrafter"/>
</dbReference>
<feature type="domain" description="Xrn1 N-terminal" evidence="5">
    <location>
        <begin position="1"/>
        <end position="223"/>
    </location>
</feature>
<evidence type="ECO:0000256" key="4">
    <source>
        <dbReference type="ARBA" id="ARBA00038299"/>
    </source>
</evidence>
<protein>
    <submittedName>
        <fullName evidence="7">XRN 5'-3' exonuclease</fullName>
    </submittedName>
</protein>
<evidence type="ECO:0000256" key="1">
    <source>
        <dbReference type="ARBA" id="ARBA00022722"/>
    </source>
</evidence>
<sequence>MGVPRLFPYTKDHFPKHVRHFRRGEHTQKVDYLYLDANGPLHTTAQYVENYGQNKRLVDRYGHLSEAIRQKMIFAKFFEEIYRITQIVKPQKVLYIAIDGPAPLAKQCQQRQRRFMAAKDRDPGTFDSNNMTPGTVFMFNMTKYLNYSIRKEMNGFSLWKDIEVIFSPPTVPSEGEHKILDFMRSLPDDELQNSSHCIFGPDGDLIMLTLAAHVPKMLLLREDQYNVDHIHLLDMGKIRKDLPSFMGQPATRSLNDVADDFIFQGFFVGNDFLPKIQMFHRLEDGLEKMVSTYQKVISTNSTSGKEKNLVIDGELNLEGFYEFISLLAEEEEYYLSRQVRVKPPEEKFTNKTLLNNISTDKNNNQVFDFKSYRQDYYAKMGIDLKNSGYKKKIKDLCHCYIKTLIWVFEYYIKGLPSWRWAYEYHYAPLMYDLGRHLSVSIVKGDTYTFDHENASVPFEQLLSVLPTLSAELLPNPYRKLMINPSSELVKLGYYPEQFDIDFEGKDKDFQGVVLLPFVDYQKVHRCYEKMKKHVKTQYARNQLGKNILFWFDSTYNARYTSDMGSILNLRVRSKELDPLRV</sequence>
<comment type="similarity">
    <text evidence="4">Belongs to the 5'-3' exonuclease family.</text>
</comment>
<dbReference type="Pfam" id="PF17846">
    <property type="entry name" value="XRN_M"/>
    <property type="match status" value="2"/>
</dbReference>
<dbReference type="EMBL" id="MK500327">
    <property type="protein sequence ID" value="QBK85696.1"/>
    <property type="molecule type" value="Genomic_DNA"/>
</dbReference>
<evidence type="ECO:0000256" key="3">
    <source>
        <dbReference type="ARBA" id="ARBA00022839"/>
    </source>
</evidence>
<keyword evidence="1" id="KW-0540">Nuclease</keyword>
<organism evidence="7">
    <name type="scientific">Marseillevirus LCMAC101</name>
    <dbReference type="NCBI Taxonomy" id="2506602"/>
    <lineage>
        <taxon>Viruses</taxon>
        <taxon>Varidnaviria</taxon>
        <taxon>Bamfordvirae</taxon>
        <taxon>Nucleocytoviricota</taxon>
        <taxon>Megaviricetes</taxon>
        <taxon>Pimascovirales</taxon>
        <taxon>Pimascovirales incertae sedis</taxon>
        <taxon>Marseilleviridae</taxon>
    </lineage>
</organism>
<dbReference type="InterPro" id="IPR041412">
    <property type="entry name" value="Xrn1_helical"/>
</dbReference>
<dbReference type="GO" id="GO:0000956">
    <property type="term" value="P:nuclear-transcribed mRNA catabolic process"/>
    <property type="evidence" value="ECO:0007669"/>
    <property type="project" value="TreeGrafter"/>
</dbReference>
<dbReference type="Gene3D" id="3.40.50.12390">
    <property type="match status" value="2"/>
</dbReference>
<dbReference type="CDD" id="cd18673">
    <property type="entry name" value="PIN_XRN1-2-like"/>
    <property type="match status" value="1"/>
</dbReference>
<evidence type="ECO:0000259" key="6">
    <source>
        <dbReference type="Pfam" id="PF17846"/>
    </source>
</evidence>
<feature type="domain" description="Xrn1 helical" evidence="6">
    <location>
        <begin position="255"/>
        <end position="357"/>
    </location>
</feature>